<protein>
    <submittedName>
        <fullName evidence="3">Putative urease accessory protein UreH</fullName>
    </submittedName>
</protein>
<dbReference type="KEGG" id="hms:HMU03110"/>
<dbReference type="PANTHER" id="PTHR33643:SF1">
    <property type="entry name" value="UREASE ACCESSORY PROTEIN D"/>
    <property type="match status" value="1"/>
</dbReference>
<dbReference type="GO" id="GO:0016151">
    <property type="term" value="F:nickel cation binding"/>
    <property type="evidence" value="ECO:0007669"/>
    <property type="project" value="InterPro"/>
</dbReference>
<accession>D3UGF2</accession>
<keyword evidence="2" id="KW-0143">Chaperone</keyword>
<comment type="similarity">
    <text evidence="1">Belongs to the UreD family.</text>
</comment>
<evidence type="ECO:0000313" key="4">
    <source>
        <dbReference type="Proteomes" id="UP000001522"/>
    </source>
</evidence>
<dbReference type="STRING" id="679897.HMU03110"/>
<evidence type="ECO:0000313" key="3">
    <source>
        <dbReference type="EMBL" id="CBG39573.1"/>
    </source>
</evidence>
<gene>
    <name evidence="3" type="primary">ureH</name>
    <name evidence="3" type="ordered locus">HMU03110</name>
</gene>
<dbReference type="eggNOG" id="COG0829">
    <property type="taxonomic scope" value="Bacteria"/>
</dbReference>
<name>D3UGF2_HELM1</name>
<dbReference type="InterPro" id="IPR002669">
    <property type="entry name" value="UreD"/>
</dbReference>
<dbReference type="Proteomes" id="UP000001522">
    <property type="component" value="Chromosome"/>
</dbReference>
<organism evidence="3 4">
    <name type="scientific">Helicobacter mustelae (strain ATCC 43772 / CCUG 25715 / CIP 103759 / LMG 18044 / NCTC 12198 / R85-136P)</name>
    <name type="common">Campylobacter mustelae</name>
    <dbReference type="NCBI Taxonomy" id="679897"/>
    <lineage>
        <taxon>Bacteria</taxon>
        <taxon>Pseudomonadati</taxon>
        <taxon>Campylobacterota</taxon>
        <taxon>Epsilonproteobacteria</taxon>
        <taxon>Campylobacterales</taxon>
        <taxon>Helicobacteraceae</taxon>
        <taxon>Helicobacter</taxon>
    </lineage>
</organism>
<evidence type="ECO:0000256" key="2">
    <source>
        <dbReference type="ARBA" id="ARBA00023186"/>
    </source>
</evidence>
<dbReference type="PANTHER" id="PTHR33643">
    <property type="entry name" value="UREASE ACCESSORY PROTEIN D"/>
    <property type="match status" value="1"/>
</dbReference>
<dbReference type="Pfam" id="PF01774">
    <property type="entry name" value="UreD"/>
    <property type="match status" value="1"/>
</dbReference>
<keyword evidence="4" id="KW-1185">Reference proteome</keyword>
<dbReference type="HOGENOM" id="CLU_056339_6_1_7"/>
<reference evidence="3 4" key="1">
    <citation type="journal article" date="2010" name="BMC Genomics">
        <title>Comparative genomics and proteomics of Helicobacter mustelae, an ulcerogenic and carcinogenic gastric pathogen.</title>
        <authorList>
            <person name="O'Toole P.W."/>
            <person name="Snelling W.J."/>
            <person name="Canchaya C."/>
            <person name="Forde B.M."/>
            <person name="Hardie K.R."/>
            <person name="Josenhans C."/>
            <person name="Graham R.L.J."/>
            <person name="McMullan G."/>
            <person name="Parkhill J."/>
            <person name="Belda E."/>
            <person name="Bentley S.D."/>
        </authorList>
    </citation>
    <scope>NUCLEOTIDE SEQUENCE [LARGE SCALE GENOMIC DNA]</scope>
    <source>
        <strain evidence="4">ATCC 43772 / LMG 18044 / NCTC 12198 / 12198</strain>
    </source>
</reference>
<dbReference type="AlphaFoldDB" id="D3UGF2"/>
<dbReference type="RefSeq" id="WP_013022665.1">
    <property type="nucleotide sequence ID" value="NC_013949.1"/>
</dbReference>
<proteinExistence type="inferred from homology"/>
<sequence length="255" mass="28968">MTHYTQATKLRLKTKHGLSGKSVIEDMFFTPPLKIIHPIYDGDIANIMLISVSAGLMKGDDQEIELDIGDRSLVRLTSQSFEKIHDTEDGKASRHTKIHVGKDALLDFSPLPILPFGNASFDNFTHIILDKDSRLYHNEIYCAGRVSRGEVFAFKRLDSKLSIKIDGELVFFDNMLLEPEFMDLKSCCMFGDYTHYLNLVIYDRNVDFEILRQRVVDSPLNAAVSRHDAVIVVKALDYGSEPLLDFKRDLLEGLL</sequence>
<evidence type="ECO:0000256" key="1">
    <source>
        <dbReference type="ARBA" id="ARBA00007177"/>
    </source>
</evidence>
<dbReference type="EMBL" id="FN555004">
    <property type="protein sequence ID" value="CBG39573.1"/>
    <property type="molecule type" value="Genomic_DNA"/>
</dbReference>
<dbReference type="HAMAP" id="MF_01384">
    <property type="entry name" value="UreD"/>
    <property type="match status" value="1"/>
</dbReference>